<gene>
    <name evidence="1" type="ORF">DQG23_03360</name>
</gene>
<comment type="caution">
    <text evidence="1">The sequence shown here is derived from an EMBL/GenBank/DDBJ whole genome shotgun (WGS) entry which is preliminary data.</text>
</comment>
<protein>
    <submittedName>
        <fullName evidence="1">Uncharacterized protein</fullName>
    </submittedName>
</protein>
<reference evidence="1 2" key="1">
    <citation type="journal article" date="2009" name="Int. J. Syst. Evol. Microbiol.">
        <title>Paenibacillus contaminans sp. nov., isolated from a contaminated laboratory plate.</title>
        <authorList>
            <person name="Chou J.H."/>
            <person name="Lee J.H."/>
            <person name="Lin M.C."/>
            <person name="Chang P.S."/>
            <person name="Arun A.B."/>
            <person name="Young C.C."/>
            <person name="Chen W.M."/>
        </authorList>
    </citation>
    <scope>NUCLEOTIDE SEQUENCE [LARGE SCALE GENOMIC DNA]</scope>
    <source>
        <strain evidence="1 2">CKOBP-6</strain>
    </source>
</reference>
<sequence length="265" mass="31509">MVVIIWNCHRYQMNPINNQIGTVFIIKTIFRGGRFLQYKALIEQIINDDEIDYEITEDTVFEVYKTVKNTDVEKKVWRRLVFLYDKPLPKQIVFDLIDRKIALLHLGHTKQHYEVMWKLAEIVDEALLTLAIDIYTKRNFGIEETEILFNKFYDHTWMLETLIRNEPSSIEKRRLLEAALQKNKDADFLQRLLTVVDNAKLARRDDLSMEEFNALFQMNEPHVWLSLSINPKTPAYILNRLVDVRDIKNAKQIRNSARINLRKKS</sequence>
<proteinExistence type="predicted"/>
<name>A0A329MY72_9BACL</name>
<accession>A0A329MY72</accession>
<dbReference type="AlphaFoldDB" id="A0A329MY72"/>
<organism evidence="1 2">
    <name type="scientific">Paenibacillus contaminans</name>
    <dbReference type="NCBI Taxonomy" id="450362"/>
    <lineage>
        <taxon>Bacteria</taxon>
        <taxon>Bacillati</taxon>
        <taxon>Bacillota</taxon>
        <taxon>Bacilli</taxon>
        <taxon>Bacillales</taxon>
        <taxon>Paenibacillaceae</taxon>
        <taxon>Paenibacillus</taxon>
    </lineage>
</organism>
<keyword evidence="2" id="KW-1185">Reference proteome</keyword>
<evidence type="ECO:0000313" key="1">
    <source>
        <dbReference type="EMBL" id="RAV23243.1"/>
    </source>
</evidence>
<evidence type="ECO:0000313" key="2">
    <source>
        <dbReference type="Proteomes" id="UP000250369"/>
    </source>
</evidence>
<dbReference type="EMBL" id="QMFB01000001">
    <property type="protein sequence ID" value="RAV23243.1"/>
    <property type="molecule type" value="Genomic_DNA"/>
</dbReference>
<dbReference type="Proteomes" id="UP000250369">
    <property type="component" value="Unassembled WGS sequence"/>
</dbReference>